<organism evidence="2 3">
    <name type="scientific">Clostridium hominis</name>
    <dbReference type="NCBI Taxonomy" id="2763036"/>
    <lineage>
        <taxon>Bacteria</taxon>
        <taxon>Bacillati</taxon>
        <taxon>Bacillota</taxon>
        <taxon>Clostridia</taxon>
        <taxon>Eubacteriales</taxon>
        <taxon>Clostridiaceae</taxon>
        <taxon>Clostridium</taxon>
    </lineage>
</organism>
<dbReference type="RefSeq" id="WP_186859909.1">
    <property type="nucleotide sequence ID" value="NZ_JACOOO010000016.1"/>
</dbReference>
<proteinExistence type="predicted"/>
<dbReference type="Pfam" id="PF09359">
    <property type="entry name" value="VTC"/>
    <property type="match status" value="1"/>
</dbReference>
<dbReference type="Gene3D" id="3.20.100.30">
    <property type="entry name" value="VTC, catalytic tunnel domain"/>
    <property type="match status" value="1"/>
</dbReference>
<name>A0ABR7DCE8_9CLOT</name>
<sequence length="250" mass="30176">MAIKSFKRYEKKFIIDKDKYDELIEVLLQYMDYDDYCKGGKDYNIYNLYYDTENDDVIRHSIFKPYYKEKLRLRSYKTPKSLDEKVFLEIKKKINGIVSKRRVVMTLGEAYDFLEIGNRPRTDDYINNQVLNEIEYYLQNNKVYPKVYISYSRKALFGKNDREFRVTFDSNIITRRENITLEAGSYGEELLDKNQYLMEVKILGAMPLWLAKELSSLEVYNTHFSKYGDEYKRYVLEKQSIDTRRREKIC</sequence>
<gene>
    <name evidence="2" type="ORF">H8S20_09015</name>
</gene>
<evidence type="ECO:0000313" key="2">
    <source>
        <dbReference type="EMBL" id="MBC5629032.1"/>
    </source>
</evidence>
<evidence type="ECO:0000259" key="1">
    <source>
        <dbReference type="Pfam" id="PF09359"/>
    </source>
</evidence>
<dbReference type="EMBL" id="JACOOO010000016">
    <property type="protein sequence ID" value="MBC5629032.1"/>
    <property type="molecule type" value="Genomic_DNA"/>
</dbReference>
<dbReference type="Proteomes" id="UP000596929">
    <property type="component" value="Unassembled WGS sequence"/>
</dbReference>
<accession>A0ABR7DCE8</accession>
<keyword evidence="3" id="KW-1185">Reference proteome</keyword>
<dbReference type="InterPro" id="IPR018966">
    <property type="entry name" value="VTC_domain"/>
</dbReference>
<comment type="caution">
    <text evidence="2">The sequence shown here is derived from an EMBL/GenBank/DDBJ whole genome shotgun (WGS) entry which is preliminary data.</text>
</comment>
<protein>
    <submittedName>
        <fullName evidence="2">Polyphosphate polymerase domain-containing protein</fullName>
    </submittedName>
</protein>
<reference evidence="2 3" key="1">
    <citation type="submission" date="2020-08" db="EMBL/GenBank/DDBJ databases">
        <title>Genome public.</title>
        <authorList>
            <person name="Liu C."/>
            <person name="Sun Q."/>
        </authorList>
    </citation>
    <scope>NUCLEOTIDE SEQUENCE [LARGE SCALE GENOMIC DNA]</scope>
    <source>
        <strain evidence="2 3">NSJ-6</strain>
    </source>
</reference>
<dbReference type="CDD" id="cd07750">
    <property type="entry name" value="PolyPPase_VTC_like"/>
    <property type="match status" value="1"/>
</dbReference>
<feature type="domain" description="VTC" evidence="1">
    <location>
        <begin position="7"/>
        <end position="232"/>
    </location>
</feature>
<dbReference type="InterPro" id="IPR042267">
    <property type="entry name" value="VTC_sf"/>
</dbReference>
<evidence type="ECO:0000313" key="3">
    <source>
        <dbReference type="Proteomes" id="UP000596929"/>
    </source>
</evidence>